<sequence length="271" mass="30594">MNMTWNLDSLYPSFESEQLKRDRKLLDQHIQDLKRWAEHHLKVKDVTAMSVEGFLRIYNDYKSIYVCLLAYAELTLSADRGSEEAMNLADDIEEANSEIIGVVVAFKRWFSTCDHMDELIVSSPYLMEHQFCLRELLLQSRYELSEELEMAIAKMQSTGSKAWSRLYMERTSSALADLVVDGETSQVTLAELRSMAYENNASLRKAAYEAEAEACSLIAEVCAASLNGISGEAVTIYGMRGYQSSLEKVLIASRMDSETLAAMLTALRESL</sequence>
<dbReference type="EMBL" id="MPVP01000374">
    <property type="protein sequence ID" value="OMD09108.1"/>
    <property type="molecule type" value="Genomic_DNA"/>
</dbReference>
<protein>
    <recommendedName>
        <fullName evidence="1">Oligopeptidase F N-terminal domain-containing protein</fullName>
    </recommendedName>
</protein>
<accession>A0ABX3GHE1</accession>
<keyword evidence="3" id="KW-1185">Reference proteome</keyword>
<gene>
    <name evidence="2" type="ORF">BSO21_29615</name>
</gene>
<organism evidence="2 3">
    <name type="scientific">Paenibacillus odorifer</name>
    <dbReference type="NCBI Taxonomy" id="189426"/>
    <lineage>
        <taxon>Bacteria</taxon>
        <taxon>Bacillati</taxon>
        <taxon>Bacillota</taxon>
        <taxon>Bacilli</taxon>
        <taxon>Bacillales</taxon>
        <taxon>Paenibacillaceae</taxon>
        <taxon>Paenibacillus</taxon>
    </lineage>
</organism>
<reference evidence="2 3" key="1">
    <citation type="submission" date="2016-11" db="EMBL/GenBank/DDBJ databases">
        <title>Paenibacillus species isolates.</title>
        <authorList>
            <person name="Beno S.M."/>
        </authorList>
    </citation>
    <scope>NUCLEOTIDE SEQUENCE [LARGE SCALE GENOMIC DNA]</scope>
    <source>
        <strain evidence="2 3">FSL H7-0433</strain>
    </source>
</reference>
<evidence type="ECO:0000259" key="1">
    <source>
        <dbReference type="Pfam" id="PF08439"/>
    </source>
</evidence>
<evidence type="ECO:0000313" key="2">
    <source>
        <dbReference type="EMBL" id="OMD09108.1"/>
    </source>
</evidence>
<dbReference type="Gene3D" id="1.20.140.70">
    <property type="entry name" value="Oligopeptidase f, N-terminal domain"/>
    <property type="match status" value="1"/>
</dbReference>
<comment type="caution">
    <text evidence="2">The sequence shown here is derived from an EMBL/GenBank/DDBJ whole genome shotgun (WGS) entry which is preliminary data.</text>
</comment>
<name>A0ABX3GHE1_9BACL</name>
<dbReference type="SUPFAM" id="SSF55486">
    <property type="entry name" value="Metalloproteases ('zincins'), catalytic domain"/>
    <property type="match status" value="1"/>
</dbReference>
<evidence type="ECO:0000313" key="3">
    <source>
        <dbReference type="Proteomes" id="UP000187158"/>
    </source>
</evidence>
<dbReference type="Proteomes" id="UP000187158">
    <property type="component" value="Unassembled WGS sequence"/>
</dbReference>
<feature type="non-terminal residue" evidence="2">
    <location>
        <position position="271"/>
    </location>
</feature>
<dbReference type="Pfam" id="PF08439">
    <property type="entry name" value="Peptidase_M3_N"/>
    <property type="match status" value="1"/>
</dbReference>
<proteinExistence type="predicted"/>
<dbReference type="InterPro" id="IPR013647">
    <property type="entry name" value="OligopepF_N_dom"/>
</dbReference>
<feature type="domain" description="Oligopeptidase F N-terminal" evidence="1">
    <location>
        <begin position="115"/>
        <end position="172"/>
    </location>
</feature>